<comment type="catalytic activity">
    <reaction evidence="15 17">
        <text>(2R,3S)-homoisocitrate = cis-homoaconitate + H2O</text>
        <dbReference type="Rhea" id="RHEA:15485"/>
        <dbReference type="ChEBI" id="CHEBI:15377"/>
        <dbReference type="ChEBI" id="CHEBI:15404"/>
        <dbReference type="ChEBI" id="CHEBI:58174"/>
        <dbReference type="EC" id="4.2.1.36"/>
    </reaction>
</comment>
<dbReference type="SUPFAM" id="SSF52016">
    <property type="entry name" value="LeuD/IlvD-like"/>
    <property type="match status" value="1"/>
</dbReference>
<dbReference type="EC" id="4.2.1.36" evidence="5 17"/>
<evidence type="ECO:0000313" key="20">
    <source>
        <dbReference type="EMBL" id="QGN15534.1"/>
    </source>
</evidence>
<gene>
    <name evidence="20" type="primary">LYS4</name>
    <name evidence="20" type="ORF">FIM1_2225</name>
</gene>
<feature type="domain" description="Aconitase A/isopropylmalate dehydratase small subunit swivel" evidence="19">
    <location>
        <begin position="506"/>
        <end position="631"/>
    </location>
</feature>
<sequence length="705" mass="75879">MLRVKKVSALPLPCSMLRSFSTSRALYAGQNLTEKIVQMHAVGLPENKKVVSGDYVSIQPAHCMSHDNSWPVALKFMGLGASSIKNPRQIVNTLDHDVQNTSEKNLTKYKNIENFAKKHGIDFYPAGRGIGHQIMIEEGYAFPLTMTVASDSHSNTYGGVGALGTPIVRTDAAAIWATGQTWWQIPPVAQVELKGQLPEGISGKDIIVALCGVFNQDQVLNHAIEFTGDSLEKIPIDYRLTIANMTTEWGALSGLFPVDNVLINFYRNRLSKVGPNHPRINESRIGELERKADELKADPDAKYAKKLVIDLSTLTHYVSGPNSVKISSTVQDLSNQNIKVNKAYLVSCTNSRLSDLESAAKVVCPTGDINQVNKVADGVEFYIAAASSEVEADARASGAWEKLLKAGCIPLPAGCGPCIGLGTGLLKEGEVGISATNRNFKGRMGSKDALAYLASPAVVAASAILGKIASPSEVLASNADPKYTGVVASVEDAKESAGSSSTSTNEETEAKGAIEILEGFPSEISGELVLCDADNINTDGIYPGKYTYQDDVPRETMAKVCMENYDPEFQTKTKPGDILISGFNFGTGSSREQAATAILAKGINLVVSGSFGNIFSRNSINNALLTLEIPALINMLREKYHDKPKELTRRTGWFLKWDVSQAKVVVTEGSPDGPIVLEQKVGELGKNLQEIIVKGGLEGWVKSQL</sequence>
<evidence type="ECO:0000256" key="3">
    <source>
        <dbReference type="ARBA" id="ARBA00005106"/>
    </source>
</evidence>
<proteinExistence type="inferred from homology"/>
<evidence type="ECO:0000256" key="6">
    <source>
        <dbReference type="ARBA" id="ARBA00021560"/>
    </source>
</evidence>
<feature type="domain" description="Aconitase/3-isopropylmalate dehydratase large subunit alpha/beta/alpha" evidence="18">
    <location>
        <begin position="34"/>
        <end position="466"/>
    </location>
</feature>
<organism evidence="20 21">
    <name type="scientific">Kluyveromyces marxianus</name>
    <name type="common">Yeast</name>
    <name type="synonym">Candida kefyr</name>
    <dbReference type="NCBI Taxonomy" id="4911"/>
    <lineage>
        <taxon>Eukaryota</taxon>
        <taxon>Fungi</taxon>
        <taxon>Dikarya</taxon>
        <taxon>Ascomycota</taxon>
        <taxon>Saccharomycotina</taxon>
        <taxon>Saccharomycetes</taxon>
        <taxon>Saccharomycetales</taxon>
        <taxon>Saccharomycetaceae</taxon>
        <taxon>Kluyveromyces</taxon>
    </lineage>
</organism>
<dbReference type="SUPFAM" id="SSF53732">
    <property type="entry name" value="Aconitase iron-sulfur domain"/>
    <property type="match status" value="1"/>
</dbReference>
<dbReference type="InterPro" id="IPR001030">
    <property type="entry name" value="Acoase/IPM_deHydtase_lsu_aba"/>
</dbReference>
<evidence type="ECO:0000256" key="2">
    <source>
        <dbReference type="ARBA" id="ARBA00004173"/>
    </source>
</evidence>
<keyword evidence="14 17" id="KW-0456">Lyase</keyword>
<evidence type="ECO:0000256" key="15">
    <source>
        <dbReference type="ARBA" id="ARBA00029338"/>
    </source>
</evidence>
<evidence type="ECO:0000256" key="16">
    <source>
        <dbReference type="ARBA" id="ARBA00032706"/>
    </source>
</evidence>
<comment type="cofactor">
    <cofactor evidence="17">
        <name>[4Fe-4S] cluster</name>
        <dbReference type="ChEBI" id="CHEBI:49883"/>
    </cofactor>
    <text evidence="17">Binds 1 [4Fe-4S] cluster per subunit.</text>
</comment>
<dbReference type="PROSITE" id="PS00450">
    <property type="entry name" value="ACONITASE_1"/>
    <property type="match status" value="1"/>
</dbReference>
<evidence type="ECO:0000256" key="13">
    <source>
        <dbReference type="ARBA" id="ARBA00023154"/>
    </source>
</evidence>
<dbReference type="PANTHER" id="PTHR43822:SF2">
    <property type="entry name" value="HOMOACONITASE, MITOCHONDRIAL"/>
    <property type="match status" value="1"/>
</dbReference>
<evidence type="ECO:0000256" key="17">
    <source>
        <dbReference type="RuleBase" id="RU362038"/>
    </source>
</evidence>
<keyword evidence="9 17" id="KW-0809">Transit peptide</keyword>
<keyword evidence="21" id="KW-1185">Reference proteome</keyword>
<keyword evidence="11 17" id="KW-0411">Iron-sulfur</keyword>
<evidence type="ECO:0000256" key="4">
    <source>
        <dbReference type="ARBA" id="ARBA00007185"/>
    </source>
</evidence>
<dbReference type="Gene3D" id="3.20.19.10">
    <property type="entry name" value="Aconitase, domain 4"/>
    <property type="match status" value="1"/>
</dbReference>
<dbReference type="PRINTS" id="PR00415">
    <property type="entry name" value="ACONITASE"/>
</dbReference>
<evidence type="ECO:0000256" key="5">
    <source>
        <dbReference type="ARBA" id="ARBA00012022"/>
    </source>
</evidence>
<evidence type="ECO:0000259" key="18">
    <source>
        <dbReference type="Pfam" id="PF00330"/>
    </source>
</evidence>
<dbReference type="Pfam" id="PF00330">
    <property type="entry name" value="Aconitase"/>
    <property type="match status" value="1"/>
</dbReference>
<dbReference type="CDD" id="cd01674">
    <property type="entry name" value="Homoaconitase_Swivel"/>
    <property type="match status" value="1"/>
</dbReference>
<evidence type="ECO:0000256" key="11">
    <source>
        <dbReference type="ARBA" id="ARBA00023014"/>
    </source>
</evidence>
<dbReference type="PROSITE" id="PS01244">
    <property type="entry name" value="ACONITASE_2"/>
    <property type="match status" value="1"/>
</dbReference>
<keyword evidence="10 17" id="KW-0408">Iron</keyword>
<evidence type="ECO:0000256" key="10">
    <source>
        <dbReference type="ARBA" id="ARBA00023004"/>
    </source>
</evidence>
<evidence type="ECO:0000259" key="19">
    <source>
        <dbReference type="Pfam" id="PF00694"/>
    </source>
</evidence>
<dbReference type="InterPro" id="IPR015931">
    <property type="entry name" value="Acnase/IPM_dHydase_lsu_aba_1/3"/>
</dbReference>
<dbReference type="NCBIfam" id="TIGR00139">
    <property type="entry name" value="h_aconitase"/>
    <property type="match status" value="1"/>
</dbReference>
<evidence type="ECO:0000256" key="12">
    <source>
        <dbReference type="ARBA" id="ARBA00023128"/>
    </source>
</evidence>
<evidence type="ECO:0000256" key="1">
    <source>
        <dbReference type="ARBA" id="ARBA00003422"/>
    </source>
</evidence>
<dbReference type="InterPro" id="IPR015928">
    <property type="entry name" value="Aconitase/3IPM_dehydase_swvl"/>
</dbReference>
<evidence type="ECO:0000256" key="8">
    <source>
        <dbReference type="ARBA" id="ARBA00022723"/>
    </source>
</evidence>
<evidence type="ECO:0000256" key="7">
    <source>
        <dbReference type="ARBA" id="ARBA00022605"/>
    </source>
</evidence>
<comment type="function">
    <text evidence="1 17">Catalyzes the reversible hydration of cis-homoaconitate to (2R,3S)-homoisocitrate, a step in the alpha-aminoadipate pathway for lysine biosynthesis.</text>
</comment>
<accession>A0ABX6EUW3</accession>
<reference evidence="20 21" key="1">
    <citation type="submission" date="2016-03" db="EMBL/GenBank/DDBJ databases">
        <title>How can Kluyveromyces marxianus grow so fast - potential evolutionary course in Saccharomyces Complex revealed by comparative genomics.</title>
        <authorList>
            <person name="Mo W."/>
            <person name="Lu W."/>
            <person name="Yang X."/>
            <person name="Qi J."/>
            <person name="Lv H."/>
        </authorList>
    </citation>
    <scope>NUCLEOTIDE SEQUENCE [LARGE SCALE GENOMIC DNA]</scope>
    <source>
        <strain evidence="20 21">FIM1</strain>
    </source>
</reference>
<protein>
    <recommendedName>
        <fullName evidence="6 17">Homoaconitase, mitochondrial</fullName>
        <ecNumber evidence="5 17">4.2.1.36</ecNumber>
    </recommendedName>
    <alternativeName>
        <fullName evidence="16 17">Homoaconitate hydratase</fullName>
    </alternativeName>
</protein>
<dbReference type="EMBL" id="CP015056">
    <property type="protein sequence ID" value="QGN15534.1"/>
    <property type="molecule type" value="Genomic_DNA"/>
</dbReference>
<keyword evidence="12 17" id="KW-0496">Mitochondrion</keyword>
<keyword evidence="13 17" id="KW-0457">Lysine biosynthesis</keyword>
<dbReference type="InterPro" id="IPR018136">
    <property type="entry name" value="Aconitase_4Fe-4S_BS"/>
</dbReference>
<keyword evidence="7 17" id="KW-0028">Amino-acid biosynthesis</keyword>
<dbReference type="Proteomes" id="UP000422736">
    <property type="component" value="Chromosome 3"/>
</dbReference>
<evidence type="ECO:0000256" key="9">
    <source>
        <dbReference type="ARBA" id="ARBA00022946"/>
    </source>
</evidence>
<comment type="subcellular location">
    <subcellularLocation>
        <location evidence="2 17">Mitochondrion</location>
    </subcellularLocation>
</comment>
<dbReference type="InterPro" id="IPR036008">
    <property type="entry name" value="Aconitase_4Fe-4S_dom"/>
</dbReference>
<evidence type="ECO:0000313" key="21">
    <source>
        <dbReference type="Proteomes" id="UP000422736"/>
    </source>
</evidence>
<dbReference type="InterPro" id="IPR004418">
    <property type="entry name" value="Homoaconitase_mito"/>
</dbReference>
<evidence type="ECO:0000256" key="14">
    <source>
        <dbReference type="ARBA" id="ARBA00023239"/>
    </source>
</evidence>
<dbReference type="InterPro" id="IPR039386">
    <property type="entry name" value="Homoaconitase_swivel"/>
</dbReference>
<dbReference type="InterPro" id="IPR000573">
    <property type="entry name" value="AconitaseA/IPMdHydase_ssu_swvl"/>
</dbReference>
<comment type="pathway">
    <text evidence="3 17">Amino-acid biosynthesis; L-lysine biosynthesis via AAA pathway; L-alpha-aminoadipate from 2-oxoglutarate: step 3/5.</text>
</comment>
<dbReference type="Gene3D" id="3.30.499.10">
    <property type="entry name" value="Aconitase, domain 3"/>
    <property type="match status" value="2"/>
</dbReference>
<dbReference type="Pfam" id="PF00694">
    <property type="entry name" value="Aconitase_C"/>
    <property type="match status" value="1"/>
</dbReference>
<name>A0ABX6EUW3_KLUMA</name>
<dbReference type="InterPro" id="IPR050067">
    <property type="entry name" value="IPM_dehydratase_rel_enz"/>
</dbReference>
<dbReference type="PANTHER" id="PTHR43822">
    <property type="entry name" value="HOMOACONITASE, MITOCHONDRIAL-RELATED"/>
    <property type="match status" value="1"/>
</dbReference>
<dbReference type="CDD" id="cd01582">
    <property type="entry name" value="Homoaconitase"/>
    <property type="match status" value="1"/>
</dbReference>
<comment type="similarity">
    <text evidence="4 17">Belongs to the aconitase/IPM isomerase family.</text>
</comment>
<keyword evidence="8 17" id="KW-0479">Metal-binding</keyword>